<feature type="non-terminal residue" evidence="7">
    <location>
        <position position="1"/>
    </location>
</feature>
<evidence type="ECO:0000256" key="3">
    <source>
        <dbReference type="ARBA" id="ARBA00022692"/>
    </source>
</evidence>
<evidence type="ECO:0000256" key="4">
    <source>
        <dbReference type="ARBA" id="ARBA00022989"/>
    </source>
</evidence>
<dbReference type="Pfam" id="PF07857">
    <property type="entry name" value="TMEM144"/>
    <property type="match status" value="1"/>
</dbReference>
<dbReference type="Proteomes" id="UP000266196">
    <property type="component" value="Unassembled WGS sequence"/>
</dbReference>
<feature type="transmembrane region" description="Helical" evidence="6">
    <location>
        <begin position="6"/>
        <end position="26"/>
    </location>
</feature>
<keyword evidence="5 6" id="KW-0472">Membrane</keyword>
<feature type="transmembrane region" description="Helical" evidence="6">
    <location>
        <begin position="38"/>
        <end position="56"/>
    </location>
</feature>
<keyword evidence="3 6" id="KW-0812">Transmembrane</keyword>
<accession>A0A397EI02</accession>
<sequence>NLGFDLVYPLTSIGPAMVSMLWSAIYFKEIEGKRNMSIMALGTAMIFTGTLLRAVAA</sequence>
<comment type="similarity">
    <text evidence="2">Belongs to the TMEM144 family.</text>
</comment>
<organism evidence="7 8">
    <name type="scientific">Aphanomyces astaci</name>
    <name type="common">Crayfish plague agent</name>
    <dbReference type="NCBI Taxonomy" id="112090"/>
    <lineage>
        <taxon>Eukaryota</taxon>
        <taxon>Sar</taxon>
        <taxon>Stramenopiles</taxon>
        <taxon>Oomycota</taxon>
        <taxon>Saprolegniomycetes</taxon>
        <taxon>Saprolegniales</taxon>
        <taxon>Verrucalvaceae</taxon>
        <taxon>Aphanomyces</taxon>
    </lineage>
</organism>
<evidence type="ECO:0000313" key="8">
    <source>
        <dbReference type="Proteomes" id="UP000266196"/>
    </source>
</evidence>
<reference evidence="7 8" key="1">
    <citation type="submission" date="2018-08" db="EMBL/GenBank/DDBJ databases">
        <title>Aphanomyces genome sequencing and annotation.</title>
        <authorList>
            <person name="Minardi D."/>
            <person name="Oidtmann B."/>
            <person name="Van Der Giezen M."/>
            <person name="Studholme D.J."/>
        </authorList>
    </citation>
    <scope>NUCLEOTIDE SEQUENCE [LARGE SCALE GENOMIC DNA]</scope>
    <source>
        <strain evidence="7 8">197901</strain>
    </source>
</reference>
<gene>
    <name evidence="7" type="ORF">DYB31_016698</name>
</gene>
<evidence type="ECO:0000256" key="2">
    <source>
        <dbReference type="ARBA" id="ARBA00005731"/>
    </source>
</evidence>
<dbReference type="InterPro" id="IPR010651">
    <property type="entry name" value="Sugar_transport"/>
</dbReference>
<evidence type="ECO:0000256" key="5">
    <source>
        <dbReference type="ARBA" id="ARBA00023136"/>
    </source>
</evidence>
<protein>
    <submittedName>
        <fullName evidence="7">Uncharacterized protein</fullName>
    </submittedName>
</protein>
<dbReference type="AlphaFoldDB" id="A0A397EI02"/>
<comment type="caution">
    <text evidence="7">The sequence shown here is derived from an EMBL/GenBank/DDBJ whole genome shotgun (WGS) entry which is preliminary data.</text>
</comment>
<proteinExistence type="inferred from homology"/>
<dbReference type="InterPro" id="IPR012435">
    <property type="entry name" value="TMEM144"/>
</dbReference>
<evidence type="ECO:0000256" key="1">
    <source>
        <dbReference type="ARBA" id="ARBA00004141"/>
    </source>
</evidence>
<dbReference type="PANTHER" id="PTHR16119:SF17">
    <property type="entry name" value="TRANSMEMBRANE PROTEIN 144"/>
    <property type="match status" value="1"/>
</dbReference>
<keyword evidence="4 6" id="KW-1133">Transmembrane helix</keyword>
<dbReference type="EMBL" id="QUTE01023423">
    <property type="protein sequence ID" value="RHY80362.1"/>
    <property type="molecule type" value="Genomic_DNA"/>
</dbReference>
<comment type="subcellular location">
    <subcellularLocation>
        <location evidence="1">Membrane</location>
        <topology evidence="1">Multi-pass membrane protein</topology>
    </subcellularLocation>
</comment>
<evidence type="ECO:0000313" key="7">
    <source>
        <dbReference type="EMBL" id="RHY80362.1"/>
    </source>
</evidence>
<name>A0A397EI02_APHAT</name>
<dbReference type="GO" id="GO:0015144">
    <property type="term" value="F:carbohydrate transmembrane transporter activity"/>
    <property type="evidence" value="ECO:0007669"/>
    <property type="project" value="InterPro"/>
</dbReference>
<dbReference type="GO" id="GO:0016020">
    <property type="term" value="C:membrane"/>
    <property type="evidence" value="ECO:0007669"/>
    <property type="project" value="UniProtKB-SubCell"/>
</dbReference>
<evidence type="ECO:0000256" key="6">
    <source>
        <dbReference type="SAM" id="Phobius"/>
    </source>
</evidence>
<dbReference type="PANTHER" id="PTHR16119">
    <property type="entry name" value="TRANSMEMBRANE PROTEIN 144"/>
    <property type="match status" value="1"/>
</dbReference>